<accession>A0A3B0MBF2</accession>
<evidence type="ECO:0000313" key="2">
    <source>
        <dbReference type="Proteomes" id="UP000272908"/>
    </source>
</evidence>
<proteinExistence type="predicted"/>
<dbReference type="RefSeq" id="WP_121093355.1">
    <property type="nucleotide sequence ID" value="NZ_UIHC01000005.1"/>
</dbReference>
<sequence length="184" mass="20799">MAQPDMLEIASADALWTWLAAHHASSKGIRLITWKAAHRDKYVSRDEVLDALLAHGWIDGRRFVVDDDRTAQLVTPRKQQAWSESYKARVERLRAEGRMHPAGEAAVQQGIDSGLWDFFADVDRLVVPEDMASALDMGAWDALPKSYRRNVLRWIKLAKTVPTREKRVAAALDATAKGRRLPQM</sequence>
<organism evidence="1 2">
    <name type="scientific">Roseinatronobacter ekhonensis</name>
    <dbReference type="NCBI Taxonomy" id="254356"/>
    <lineage>
        <taxon>Bacteria</taxon>
        <taxon>Pseudomonadati</taxon>
        <taxon>Pseudomonadota</taxon>
        <taxon>Alphaproteobacteria</taxon>
        <taxon>Rhodobacterales</taxon>
        <taxon>Paracoccaceae</taxon>
        <taxon>Roseinatronobacter</taxon>
    </lineage>
</organism>
<reference evidence="2" key="1">
    <citation type="submission" date="2018-08" db="EMBL/GenBank/DDBJ databases">
        <authorList>
            <person name="Rodrigo-Torres L."/>
            <person name="Arahal R. D."/>
            <person name="Lucena T."/>
        </authorList>
    </citation>
    <scope>NUCLEOTIDE SEQUENCE [LARGE SCALE GENOMIC DNA]</scope>
    <source>
        <strain evidence="2">CECT 7235</strain>
    </source>
</reference>
<evidence type="ECO:0008006" key="3">
    <source>
        <dbReference type="Google" id="ProtNLM"/>
    </source>
</evidence>
<name>A0A3B0MBF2_9RHOB</name>
<dbReference type="OrthoDB" id="9796999at2"/>
<keyword evidence="2" id="KW-1185">Reference proteome</keyword>
<protein>
    <recommendedName>
        <fullName evidence="3">Bacteriocin-protection protein, YdeI/OmpD-associated family</fullName>
    </recommendedName>
</protein>
<gene>
    <name evidence="1" type="ORF">ROE7235_00800</name>
</gene>
<evidence type="ECO:0000313" key="1">
    <source>
        <dbReference type="EMBL" id="SUZ31068.1"/>
    </source>
</evidence>
<dbReference type="AlphaFoldDB" id="A0A3B0MBF2"/>
<dbReference type="EMBL" id="UIHC01000005">
    <property type="protein sequence ID" value="SUZ31068.1"/>
    <property type="molecule type" value="Genomic_DNA"/>
</dbReference>
<dbReference type="Proteomes" id="UP000272908">
    <property type="component" value="Unassembled WGS sequence"/>
</dbReference>
<dbReference type="Pfam" id="PF13376">
    <property type="entry name" value="OmdA"/>
    <property type="match status" value="1"/>
</dbReference>